<dbReference type="AlphaFoldDB" id="A0A9N9DX80"/>
<feature type="region of interest" description="Disordered" evidence="5">
    <location>
        <begin position="1"/>
        <end position="27"/>
    </location>
</feature>
<keyword evidence="4" id="KW-0539">Nucleus</keyword>
<dbReference type="OrthoDB" id="7344096at2759"/>
<evidence type="ECO:0000256" key="3">
    <source>
        <dbReference type="ARBA" id="ARBA00022490"/>
    </source>
</evidence>
<gene>
    <name evidence="6" type="ORF">ALEPTO_LOCUS9992</name>
</gene>
<keyword evidence="7" id="KW-1185">Reference proteome</keyword>
<feature type="compositionally biased region" description="Basic and acidic residues" evidence="5">
    <location>
        <begin position="1"/>
        <end position="13"/>
    </location>
</feature>
<comment type="caution">
    <text evidence="6">The sequence shown here is derived from an EMBL/GenBank/DDBJ whole genome shotgun (WGS) entry which is preliminary data.</text>
</comment>
<evidence type="ECO:0000256" key="5">
    <source>
        <dbReference type="SAM" id="MobiDB-lite"/>
    </source>
</evidence>
<keyword evidence="3" id="KW-0963">Cytoplasm</keyword>
<accession>A0A9N9DX80</accession>
<comment type="subcellular location">
    <subcellularLocation>
        <location evidence="2">Cytoplasm</location>
    </subcellularLocation>
    <subcellularLocation>
        <location evidence="1">Nucleus</location>
    </subcellularLocation>
</comment>
<dbReference type="Proteomes" id="UP000789508">
    <property type="component" value="Unassembled WGS sequence"/>
</dbReference>
<evidence type="ECO:0000313" key="7">
    <source>
        <dbReference type="Proteomes" id="UP000789508"/>
    </source>
</evidence>
<reference evidence="6" key="1">
    <citation type="submission" date="2021-06" db="EMBL/GenBank/DDBJ databases">
        <authorList>
            <person name="Kallberg Y."/>
            <person name="Tangrot J."/>
            <person name="Rosling A."/>
        </authorList>
    </citation>
    <scope>NUCLEOTIDE SEQUENCE</scope>
    <source>
        <strain evidence="6">FL130A</strain>
    </source>
</reference>
<feature type="compositionally biased region" description="Basic and acidic residues" evidence="5">
    <location>
        <begin position="284"/>
        <end position="296"/>
    </location>
</feature>
<evidence type="ECO:0000256" key="1">
    <source>
        <dbReference type="ARBA" id="ARBA00004123"/>
    </source>
</evidence>
<feature type="region of interest" description="Disordered" evidence="5">
    <location>
        <begin position="265"/>
        <end position="311"/>
    </location>
</feature>
<dbReference type="InterPro" id="IPR044159">
    <property type="entry name" value="IQM"/>
</dbReference>
<sequence length="618" mass="70273">MSSVSDVRHKGETSIRNSDNVEETPPEGIQRRYTFHEVTAIAQQVQHVQHVKNIQKVYRNHRATREREGKIVSARSRERLSHYEIVKKWKQVVAEAVEKSDLSLELKSLMQELVESDSSLSDLKNKLQGLVEVAAQIGKGSDQKALWLILDNEHWLEIYDENHRYGANLKVYHDEWLKSKTSENFFYWLDEGEGSTLSLSVSREELNKQKVKYLTQTERDELKVIIKDGLLYYEATGELVHTNPSTSYLEKHAQDKGYDLIELTGNLEKNGSPNEENPDLGVGNKDKNRTDKKDVDAPFLSVGSKGGEDDMSMISHDSGGELKHKWIYVTDCKDNLYVHEKIKGHFHHSSFLAGGAICAAGGIKVYHGKLLEINPKSGHYKPGDKHFEALVEHLKGKGLDTTYTEIINPSKILEDKLKNKYHSKLVAHVKMNFDLFIKNVETVASKRMDEFDRIVTKAENKTLKKFQEFTTKDTTNHEKENGAKRKEKDEEIIHENIVIESKTATVTATMAMTEETTAATTTITTNITNGNNTVIKEEEKKAKRSSGFAEFFAQVSTIFGKEKDKSAKNNNVNQNNSQNILEDEISNHSSHSNRSRGKQKNSLLSTLFVSSRHEERKQ</sequence>
<evidence type="ECO:0000313" key="6">
    <source>
        <dbReference type="EMBL" id="CAG8650574.1"/>
    </source>
</evidence>
<protein>
    <submittedName>
        <fullName evidence="6">8738_t:CDS:1</fullName>
    </submittedName>
</protein>
<evidence type="ECO:0000256" key="4">
    <source>
        <dbReference type="ARBA" id="ARBA00023242"/>
    </source>
</evidence>
<dbReference type="PANTHER" id="PTHR31250:SF27">
    <property type="entry name" value="IQ DOMAIN-CONTAINING PROTEIN IQM5"/>
    <property type="match status" value="1"/>
</dbReference>
<evidence type="ECO:0000256" key="2">
    <source>
        <dbReference type="ARBA" id="ARBA00004496"/>
    </source>
</evidence>
<feature type="region of interest" description="Disordered" evidence="5">
    <location>
        <begin position="586"/>
        <end position="618"/>
    </location>
</feature>
<dbReference type="GO" id="GO:0005634">
    <property type="term" value="C:nucleus"/>
    <property type="evidence" value="ECO:0007669"/>
    <property type="project" value="UniProtKB-SubCell"/>
</dbReference>
<proteinExistence type="predicted"/>
<dbReference type="GO" id="GO:0005737">
    <property type="term" value="C:cytoplasm"/>
    <property type="evidence" value="ECO:0007669"/>
    <property type="project" value="UniProtKB-SubCell"/>
</dbReference>
<organism evidence="6 7">
    <name type="scientific">Ambispora leptoticha</name>
    <dbReference type="NCBI Taxonomy" id="144679"/>
    <lineage>
        <taxon>Eukaryota</taxon>
        <taxon>Fungi</taxon>
        <taxon>Fungi incertae sedis</taxon>
        <taxon>Mucoromycota</taxon>
        <taxon>Glomeromycotina</taxon>
        <taxon>Glomeromycetes</taxon>
        <taxon>Archaeosporales</taxon>
        <taxon>Ambisporaceae</taxon>
        <taxon>Ambispora</taxon>
    </lineage>
</organism>
<dbReference type="EMBL" id="CAJVPS010009498">
    <property type="protein sequence ID" value="CAG8650574.1"/>
    <property type="molecule type" value="Genomic_DNA"/>
</dbReference>
<name>A0A9N9DX80_9GLOM</name>
<dbReference type="PANTHER" id="PTHR31250">
    <property type="entry name" value="IQ DOMAIN-CONTAINING PROTEIN IQM3"/>
    <property type="match status" value="1"/>
</dbReference>
<feature type="compositionally biased region" description="Polar residues" evidence="5">
    <location>
        <begin position="600"/>
        <end position="609"/>
    </location>
</feature>